<proteinExistence type="predicted"/>
<protein>
    <submittedName>
        <fullName evidence="2 3">Uncharacterized protein</fullName>
    </submittedName>
</protein>
<dbReference type="EMBL" id="KB296901">
    <property type="protein sequence ID" value="ELU11191.1"/>
    <property type="molecule type" value="Genomic_DNA"/>
</dbReference>
<evidence type="ECO:0000256" key="1">
    <source>
        <dbReference type="SAM" id="MobiDB-lite"/>
    </source>
</evidence>
<evidence type="ECO:0000313" key="4">
    <source>
        <dbReference type="Proteomes" id="UP000014760"/>
    </source>
</evidence>
<sequence>MEAVTLWISTVVILERPLLMFPMRGSLRGEKTLFGDNKVNDGYLKPVVLDPMLTFVAASILTLGKDDIVNACCSVYSLIEVRRARDILWKTGNEDVLPALIKRRDGTKEKEIDKTIENIVNVIGDFDRAGLVPERKYTSKNRKYTNENTKGYACRNTTNISAAYSTNGDTTDSPVLGLTAAWQSHIMSTEVKQLPRVVDGALGKSDTGPQAASDGFTQVKGGKRRPQKRIMGTKQESSLQGAPAPSKDLFVFRVHKNTSEEDISKFLEENGVTPRCVQRTYTKTVMESAFWSEGICTRLFFKKKETEKNDIAMYSTTLNAACMAALKVCIDVVTPGLRQLCTSWMNEEVKSIMWRRIWSENNRPDNGLLYDLMKKANHDYKAAMKRIMRNQDNISNARMTDSLSNNSSKNIWSEWSPVCEAQVLTDHEHEQGRRLVALNACTARSQQLTRNTL</sequence>
<dbReference type="AlphaFoldDB" id="R7V4C5"/>
<dbReference type="EnsemblMetazoa" id="CapteT215331">
    <property type="protein sequence ID" value="CapteP215331"/>
    <property type="gene ID" value="CapteG215331"/>
</dbReference>
<name>R7V4C5_CAPTE</name>
<organism evidence="2">
    <name type="scientific">Capitella teleta</name>
    <name type="common">Polychaete worm</name>
    <dbReference type="NCBI Taxonomy" id="283909"/>
    <lineage>
        <taxon>Eukaryota</taxon>
        <taxon>Metazoa</taxon>
        <taxon>Spiralia</taxon>
        <taxon>Lophotrochozoa</taxon>
        <taxon>Annelida</taxon>
        <taxon>Polychaeta</taxon>
        <taxon>Sedentaria</taxon>
        <taxon>Scolecida</taxon>
        <taxon>Capitellidae</taxon>
        <taxon>Capitella</taxon>
    </lineage>
</organism>
<reference evidence="2 4" key="2">
    <citation type="journal article" date="2013" name="Nature">
        <title>Insights into bilaterian evolution from three spiralian genomes.</title>
        <authorList>
            <person name="Simakov O."/>
            <person name="Marletaz F."/>
            <person name="Cho S.J."/>
            <person name="Edsinger-Gonzales E."/>
            <person name="Havlak P."/>
            <person name="Hellsten U."/>
            <person name="Kuo D.H."/>
            <person name="Larsson T."/>
            <person name="Lv J."/>
            <person name="Arendt D."/>
            <person name="Savage R."/>
            <person name="Osoegawa K."/>
            <person name="de Jong P."/>
            <person name="Grimwood J."/>
            <person name="Chapman J.A."/>
            <person name="Shapiro H."/>
            <person name="Aerts A."/>
            <person name="Otillar R.P."/>
            <person name="Terry A.Y."/>
            <person name="Boore J.L."/>
            <person name="Grigoriev I.V."/>
            <person name="Lindberg D.R."/>
            <person name="Seaver E.C."/>
            <person name="Weisblat D.A."/>
            <person name="Putnam N.H."/>
            <person name="Rokhsar D.S."/>
        </authorList>
    </citation>
    <scope>NUCLEOTIDE SEQUENCE</scope>
    <source>
        <strain evidence="2 4">I ESC-2004</strain>
    </source>
</reference>
<keyword evidence="4" id="KW-1185">Reference proteome</keyword>
<dbReference type="HOGENOM" id="CLU_604460_0_0_1"/>
<reference evidence="4" key="1">
    <citation type="submission" date="2012-12" db="EMBL/GenBank/DDBJ databases">
        <authorList>
            <person name="Hellsten U."/>
            <person name="Grimwood J."/>
            <person name="Chapman J.A."/>
            <person name="Shapiro H."/>
            <person name="Aerts A."/>
            <person name="Otillar R.P."/>
            <person name="Terry A.Y."/>
            <person name="Boore J.L."/>
            <person name="Simakov O."/>
            <person name="Marletaz F."/>
            <person name="Cho S.-J."/>
            <person name="Edsinger-Gonzales E."/>
            <person name="Havlak P."/>
            <person name="Kuo D.-H."/>
            <person name="Larsson T."/>
            <person name="Lv J."/>
            <person name="Arendt D."/>
            <person name="Savage R."/>
            <person name="Osoegawa K."/>
            <person name="de Jong P."/>
            <person name="Lindberg D.R."/>
            <person name="Seaver E.C."/>
            <person name="Weisblat D.A."/>
            <person name="Putnam N.H."/>
            <person name="Grigoriev I.V."/>
            <person name="Rokhsar D.S."/>
        </authorList>
    </citation>
    <scope>NUCLEOTIDE SEQUENCE</scope>
    <source>
        <strain evidence="4">I ESC-2004</strain>
    </source>
</reference>
<evidence type="ECO:0000313" key="3">
    <source>
        <dbReference type="EnsemblMetazoa" id="CapteP215331"/>
    </source>
</evidence>
<dbReference type="EMBL" id="AMQN01020243">
    <property type="status" value="NOT_ANNOTATED_CDS"/>
    <property type="molecule type" value="Genomic_DNA"/>
</dbReference>
<gene>
    <name evidence="2" type="ORF">CAPTEDRAFT_215331</name>
</gene>
<accession>R7V4C5</accession>
<dbReference type="Proteomes" id="UP000014760">
    <property type="component" value="Unassembled WGS sequence"/>
</dbReference>
<feature type="region of interest" description="Disordered" evidence="1">
    <location>
        <begin position="202"/>
        <end position="243"/>
    </location>
</feature>
<reference evidence="3" key="3">
    <citation type="submission" date="2015-06" db="UniProtKB">
        <authorList>
            <consortium name="EnsemblMetazoa"/>
        </authorList>
    </citation>
    <scope>IDENTIFICATION</scope>
</reference>
<evidence type="ECO:0000313" key="2">
    <source>
        <dbReference type="EMBL" id="ELU11191.1"/>
    </source>
</evidence>